<dbReference type="GO" id="GO:0032977">
    <property type="term" value="F:membrane insertase activity"/>
    <property type="evidence" value="ECO:0007669"/>
    <property type="project" value="InterPro"/>
</dbReference>
<proteinExistence type="inferred from homology"/>
<dbReference type="GO" id="GO:0032979">
    <property type="term" value="P:protein insertion into mitochondrial inner membrane from matrix"/>
    <property type="evidence" value="ECO:0007669"/>
    <property type="project" value="TreeGrafter"/>
</dbReference>
<protein>
    <submittedName>
        <fullName evidence="8">Cytochrome c oxidase assembly protein cox18, mitochondrial</fullName>
    </submittedName>
</protein>
<reference evidence="8 9" key="1">
    <citation type="submission" date="2019-10" db="EMBL/GenBank/DDBJ databases">
        <authorList>
            <person name="Palmer J.M."/>
        </authorList>
    </citation>
    <scope>NUCLEOTIDE SEQUENCE [LARGE SCALE GENOMIC DNA]</scope>
    <source>
        <strain evidence="8 9">TWF694</strain>
    </source>
</reference>
<accession>A0AAV9WS67</accession>
<dbReference type="Proteomes" id="UP001365542">
    <property type="component" value="Unassembled WGS sequence"/>
</dbReference>
<dbReference type="EMBL" id="JAVHJO010000018">
    <property type="protein sequence ID" value="KAK6524210.1"/>
    <property type="molecule type" value="Genomic_DNA"/>
</dbReference>
<evidence type="ECO:0000313" key="8">
    <source>
        <dbReference type="EMBL" id="KAK6524210.1"/>
    </source>
</evidence>
<evidence type="ECO:0000256" key="3">
    <source>
        <dbReference type="ARBA" id="ARBA00022692"/>
    </source>
</evidence>
<feature type="transmembrane region" description="Helical" evidence="7">
    <location>
        <begin position="274"/>
        <end position="291"/>
    </location>
</feature>
<evidence type="ECO:0000256" key="2">
    <source>
        <dbReference type="ARBA" id="ARBA00009877"/>
    </source>
</evidence>
<keyword evidence="9" id="KW-1185">Reference proteome</keyword>
<comment type="subcellular location">
    <subcellularLocation>
        <location evidence="1">Membrane</location>
        <topology evidence="1">Multi-pass membrane protein</topology>
    </subcellularLocation>
</comment>
<gene>
    <name evidence="8" type="primary">COX18</name>
    <name evidence="8" type="ORF">TWF694_005867</name>
</gene>
<feature type="region of interest" description="Disordered" evidence="6">
    <location>
        <begin position="25"/>
        <end position="48"/>
    </location>
</feature>
<organism evidence="8 9">
    <name type="scientific">Orbilia ellipsospora</name>
    <dbReference type="NCBI Taxonomy" id="2528407"/>
    <lineage>
        <taxon>Eukaryota</taxon>
        <taxon>Fungi</taxon>
        <taxon>Dikarya</taxon>
        <taxon>Ascomycota</taxon>
        <taxon>Pezizomycotina</taxon>
        <taxon>Orbiliomycetes</taxon>
        <taxon>Orbiliales</taxon>
        <taxon>Orbiliaceae</taxon>
        <taxon>Orbilia</taxon>
    </lineage>
</organism>
<evidence type="ECO:0000256" key="4">
    <source>
        <dbReference type="ARBA" id="ARBA00022989"/>
    </source>
</evidence>
<dbReference type="PANTHER" id="PTHR12428">
    <property type="entry name" value="OXA1"/>
    <property type="match status" value="1"/>
</dbReference>
<comment type="caution">
    <text evidence="8">The sequence shown here is derived from an EMBL/GenBank/DDBJ whole genome shotgun (WGS) entry which is preliminary data.</text>
</comment>
<dbReference type="GO" id="GO:0033617">
    <property type="term" value="P:mitochondrial respiratory chain complex IV assembly"/>
    <property type="evidence" value="ECO:0007669"/>
    <property type="project" value="TreeGrafter"/>
</dbReference>
<keyword evidence="3 7" id="KW-0812">Transmembrane</keyword>
<keyword evidence="5 7" id="KW-0472">Membrane</keyword>
<feature type="compositionally biased region" description="Polar residues" evidence="6">
    <location>
        <begin position="38"/>
        <end position="47"/>
    </location>
</feature>
<dbReference type="GO" id="GO:0005743">
    <property type="term" value="C:mitochondrial inner membrane"/>
    <property type="evidence" value="ECO:0007669"/>
    <property type="project" value="TreeGrafter"/>
</dbReference>
<dbReference type="InterPro" id="IPR001708">
    <property type="entry name" value="YidC/ALB3/OXA1/COX18"/>
</dbReference>
<keyword evidence="4 7" id="KW-1133">Transmembrane helix</keyword>
<evidence type="ECO:0000256" key="1">
    <source>
        <dbReference type="ARBA" id="ARBA00004141"/>
    </source>
</evidence>
<evidence type="ECO:0000313" key="9">
    <source>
        <dbReference type="Proteomes" id="UP001365542"/>
    </source>
</evidence>
<name>A0AAV9WS67_9PEZI</name>
<evidence type="ECO:0000256" key="6">
    <source>
        <dbReference type="SAM" id="MobiDB-lite"/>
    </source>
</evidence>
<comment type="similarity">
    <text evidence="2">Belongs to the OXA1/ALB3/YidC family.</text>
</comment>
<evidence type="ECO:0000256" key="7">
    <source>
        <dbReference type="SAM" id="Phobius"/>
    </source>
</evidence>
<evidence type="ECO:0000256" key="5">
    <source>
        <dbReference type="ARBA" id="ARBA00023136"/>
    </source>
</evidence>
<sequence>MLRSTPSISRHLRHHHLRTIRPLLSHPLNHNGAPHPSSPRNGNSSHRTITTASTTINTALETTQSLILSLQSTTTLPWLFTIPLIALLIRTTVTLPFSIYAHKRAHVQTSLTPLLRAWTTIYSLQTAKEKYPNPPSASTPAGMAGRKVYGTPEEWQSEVLSRIRRKRKEVYRAFGCQYWKSYVGLMQMPVWFFASMSIRNVAGLEQRYSPYLSAFEKEDLSLLDGNDVDIIDNGSAGLGETAVVEEGPLAIAREQMHAGGIEGWFPDLLQPDPYMILPILFSLIVYTNLAWNNSRIRDAELIGWRKGINNALLVMSIAIFPMTLNSPSILHVYWITSSSYSLVQNVLLHKAFPKLRFVKPLKKKKPSYMRVKDTEA</sequence>
<dbReference type="AlphaFoldDB" id="A0AAV9WS67"/>
<feature type="transmembrane region" description="Helical" evidence="7">
    <location>
        <begin position="312"/>
        <end position="334"/>
    </location>
</feature>
<dbReference type="PANTHER" id="PTHR12428:SF65">
    <property type="entry name" value="CYTOCHROME C OXIDASE ASSEMBLY PROTEIN COX18, MITOCHONDRIAL"/>
    <property type="match status" value="1"/>
</dbReference>